<accession>G7ZFU6</accession>
<evidence type="ECO:0000313" key="2">
    <source>
        <dbReference type="EMBL" id="CBS90521.1"/>
    </source>
</evidence>
<geneLocation type="plasmid" evidence="2 3">
    <name>AZO_p4</name>
</geneLocation>
<keyword evidence="3" id="KW-1185">Reference proteome</keyword>
<dbReference type="KEGG" id="ali:AZOLI_p40119"/>
<protein>
    <submittedName>
        <fullName evidence="2">Uncharacterized protein</fullName>
    </submittedName>
</protein>
<evidence type="ECO:0000256" key="1">
    <source>
        <dbReference type="SAM" id="Phobius"/>
    </source>
</evidence>
<evidence type="ECO:0000313" key="3">
    <source>
        <dbReference type="Proteomes" id="UP000005667"/>
    </source>
</evidence>
<feature type="transmembrane region" description="Helical" evidence="1">
    <location>
        <begin position="20"/>
        <end position="36"/>
    </location>
</feature>
<keyword evidence="1" id="KW-0812">Transmembrane</keyword>
<keyword evidence="1" id="KW-0472">Membrane</keyword>
<dbReference type="HOGENOM" id="CLU_3339409_0_0_5"/>
<keyword evidence="1" id="KW-1133">Transmembrane helix</keyword>
<dbReference type="Proteomes" id="UP000005667">
    <property type="component" value="Plasmid AZO_p4"/>
</dbReference>
<organism evidence="2 3">
    <name type="scientific">Azospirillum lipoferum (strain 4B)</name>
    <dbReference type="NCBI Taxonomy" id="862719"/>
    <lineage>
        <taxon>Bacteria</taxon>
        <taxon>Pseudomonadati</taxon>
        <taxon>Pseudomonadota</taxon>
        <taxon>Alphaproteobacteria</taxon>
        <taxon>Rhodospirillales</taxon>
        <taxon>Azospirillaceae</taxon>
        <taxon>Azospirillum</taxon>
    </lineage>
</organism>
<dbReference type="AlphaFoldDB" id="G7ZFU6"/>
<sequence>MKNTPRLPILNRERLEIMTLWVRLIGGILVIIRVLRG</sequence>
<dbReference type="EMBL" id="FQ311872">
    <property type="protein sequence ID" value="CBS90521.1"/>
    <property type="molecule type" value="Genomic_DNA"/>
</dbReference>
<reference evidence="3" key="1">
    <citation type="journal article" date="2011" name="PLoS Genet.">
        <title>Azospirillum genomes reveal transition of bacteria from aquatic to terrestrial environments.</title>
        <authorList>
            <person name="Wisniewski-Dye F."/>
            <person name="Borziak K."/>
            <person name="Khalsa-Moyers G."/>
            <person name="Alexandre G."/>
            <person name="Sukharnikov L.O."/>
            <person name="Wuichet K."/>
            <person name="Hurst G.B."/>
            <person name="McDonald W.H."/>
            <person name="Robertson J.S."/>
            <person name="Barbe V."/>
            <person name="Calteau A."/>
            <person name="Rouy Z."/>
            <person name="Mangenot S."/>
            <person name="Prigent-Combaret C."/>
            <person name="Normand P."/>
            <person name="Boyer M."/>
            <person name="Siguier P."/>
            <person name="Dessaux Y."/>
            <person name="Elmerich C."/>
            <person name="Condemine G."/>
            <person name="Krishnen G."/>
            <person name="Kennedy I."/>
            <person name="Paterson A.H."/>
            <person name="Gonzalez V."/>
            <person name="Mavingui P."/>
            <person name="Zhulin I.B."/>
        </authorList>
    </citation>
    <scope>NUCLEOTIDE SEQUENCE [LARGE SCALE GENOMIC DNA]</scope>
    <source>
        <strain evidence="3">4B</strain>
    </source>
</reference>
<proteinExistence type="predicted"/>
<keyword evidence="2" id="KW-0614">Plasmid</keyword>
<name>G7ZFU6_AZOL4</name>
<gene>
    <name evidence="2" type="ordered locus">AZOLI_p40119</name>
</gene>